<dbReference type="GO" id="GO:0032259">
    <property type="term" value="P:methylation"/>
    <property type="evidence" value="ECO:0007669"/>
    <property type="project" value="UniProtKB-KW"/>
</dbReference>
<dbReference type="Proteomes" id="UP000735302">
    <property type="component" value="Unassembled WGS sequence"/>
</dbReference>
<organism evidence="4 5">
    <name type="scientific">Plakobranchus ocellatus</name>
    <dbReference type="NCBI Taxonomy" id="259542"/>
    <lineage>
        <taxon>Eukaryota</taxon>
        <taxon>Metazoa</taxon>
        <taxon>Spiralia</taxon>
        <taxon>Lophotrochozoa</taxon>
        <taxon>Mollusca</taxon>
        <taxon>Gastropoda</taxon>
        <taxon>Heterobranchia</taxon>
        <taxon>Euthyneura</taxon>
        <taxon>Panpulmonata</taxon>
        <taxon>Sacoglossa</taxon>
        <taxon>Placobranchoidea</taxon>
        <taxon>Plakobranchidae</taxon>
        <taxon>Plakobranchus</taxon>
    </lineage>
</organism>
<name>A0AAV4DT28_9GAST</name>
<dbReference type="EMBL" id="BLXT01008339">
    <property type="protein sequence ID" value="GFO47488.1"/>
    <property type="molecule type" value="Genomic_DNA"/>
</dbReference>
<keyword evidence="1" id="KW-0489">Methyltransferase</keyword>
<evidence type="ECO:0000256" key="2">
    <source>
        <dbReference type="ARBA" id="ARBA00022679"/>
    </source>
</evidence>
<proteinExistence type="predicted"/>
<dbReference type="AlphaFoldDB" id="A0AAV4DT28"/>
<dbReference type="Pfam" id="PF05724">
    <property type="entry name" value="TPMT"/>
    <property type="match status" value="1"/>
</dbReference>
<dbReference type="SUPFAM" id="SSF53335">
    <property type="entry name" value="S-adenosyl-L-methionine-dependent methyltransferases"/>
    <property type="match status" value="1"/>
</dbReference>
<dbReference type="PANTHER" id="PTHR10259:SF11">
    <property type="entry name" value="THIOPURINE S-METHYLTRANSFERASE"/>
    <property type="match status" value="1"/>
</dbReference>
<accession>A0AAV4DT28</accession>
<dbReference type="PANTHER" id="PTHR10259">
    <property type="entry name" value="THIOPURINE S-METHYLTRANSFERASE"/>
    <property type="match status" value="1"/>
</dbReference>
<dbReference type="GO" id="GO:0008119">
    <property type="term" value="F:thiopurine S-methyltransferase activity"/>
    <property type="evidence" value="ECO:0007669"/>
    <property type="project" value="TreeGrafter"/>
</dbReference>
<reference evidence="4 5" key="1">
    <citation type="journal article" date="2021" name="Elife">
        <title>Chloroplast acquisition without the gene transfer in kleptoplastic sea slugs, Plakobranchus ocellatus.</title>
        <authorList>
            <person name="Maeda T."/>
            <person name="Takahashi S."/>
            <person name="Yoshida T."/>
            <person name="Shimamura S."/>
            <person name="Takaki Y."/>
            <person name="Nagai Y."/>
            <person name="Toyoda A."/>
            <person name="Suzuki Y."/>
            <person name="Arimoto A."/>
            <person name="Ishii H."/>
            <person name="Satoh N."/>
            <person name="Nishiyama T."/>
            <person name="Hasebe M."/>
            <person name="Maruyama T."/>
            <person name="Minagawa J."/>
            <person name="Obokata J."/>
            <person name="Shigenobu S."/>
        </authorList>
    </citation>
    <scope>NUCLEOTIDE SEQUENCE [LARGE SCALE GENOMIC DNA]</scope>
</reference>
<dbReference type="InterPro" id="IPR029063">
    <property type="entry name" value="SAM-dependent_MTases_sf"/>
</dbReference>
<sequence>MPVGGKRPDFSEGFKFWQYRYDVEDTHCYLVKHYDKLNPGGKARNILLPMCGMSVDLECEMEGKFDAIWERGDLIIIPRENVVSYTQQIKGLLNPGGRLLLETIEYDPKTLDPESALKAPPPFPMFPEEIKRLFEPECSVAEVDEFPSSYLYGDKTDYRMYLIVKQ</sequence>
<evidence type="ECO:0000313" key="4">
    <source>
        <dbReference type="EMBL" id="GFO47488.1"/>
    </source>
</evidence>
<dbReference type="Gene3D" id="3.40.50.150">
    <property type="entry name" value="Vaccinia Virus protein VP39"/>
    <property type="match status" value="1"/>
</dbReference>
<keyword evidence="3" id="KW-0949">S-adenosyl-L-methionine</keyword>
<comment type="caution">
    <text evidence="4">The sequence shown here is derived from an EMBL/GenBank/DDBJ whole genome shotgun (WGS) entry which is preliminary data.</text>
</comment>
<keyword evidence="5" id="KW-1185">Reference proteome</keyword>
<gene>
    <name evidence="4" type="ORF">PoB_007399300</name>
</gene>
<protein>
    <submittedName>
        <fullName evidence="4">Thiopurine s-methyltransferase</fullName>
    </submittedName>
</protein>
<dbReference type="InterPro" id="IPR008854">
    <property type="entry name" value="TPMT"/>
</dbReference>
<evidence type="ECO:0000313" key="5">
    <source>
        <dbReference type="Proteomes" id="UP000735302"/>
    </source>
</evidence>
<evidence type="ECO:0000256" key="1">
    <source>
        <dbReference type="ARBA" id="ARBA00022603"/>
    </source>
</evidence>
<evidence type="ECO:0000256" key="3">
    <source>
        <dbReference type="ARBA" id="ARBA00022691"/>
    </source>
</evidence>
<keyword evidence="2" id="KW-0808">Transferase</keyword>